<dbReference type="Gene3D" id="1.20.1720.10">
    <property type="entry name" value="Multidrug resistance protein D"/>
    <property type="match status" value="1"/>
</dbReference>
<keyword evidence="11" id="KW-0046">Antibiotic resistance</keyword>
<keyword evidence="10 13" id="KW-0472">Membrane</keyword>
<feature type="transmembrane region" description="Helical" evidence="13">
    <location>
        <begin position="381"/>
        <end position="401"/>
    </location>
</feature>
<dbReference type="PROSITE" id="PS50850">
    <property type="entry name" value="MFS"/>
    <property type="match status" value="1"/>
</dbReference>
<evidence type="ECO:0000256" key="2">
    <source>
        <dbReference type="ARBA" id="ARBA00004651"/>
    </source>
</evidence>
<dbReference type="Proteomes" id="UP000544110">
    <property type="component" value="Unassembled WGS sequence"/>
</dbReference>
<feature type="transmembrane region" description="Helical" evidence="13">
    <location>
        <begin position="259"/>
        <end position="282"/>
    </location>
</feature>
<dbReference type="Gene3D" id="1.20.1250.20">
    <property type="entry name" value="MFS general substrate transporter like domains"/>
    <property type="match status" value="1"/>
</dbReference>
<reference evidence="15 16" key="1">
    <citation type="submission" date="2020-07" db="EMBL/GenBank/DDBJ databases">
        <title>Sequencing the genomes of 1000 actinobacteria strains.</title>
        <authorList>
            <person name="Klenk H.-P."/>
        </authorList>
    </citation>
    <scope>NUCLEOTIDE SEQUENCE [LARGE SCALE GENOMIC DNA]</scope>
    <source>
        <strain evidence="15 16">DSM 24552</strain>
    </source>
</reference>
<organism evidence="15 16">
    <name type="scientific">Nocardioides perillae</name>
    <dbReference type="NCBI Taxonomy" id="1119534"/>
    <lineage>
        <taxon>Bacteria</taxon>
        <taxon>Bacillati</taxon>
        <taxon>Actinomycetota</taxon>
        <taxon>Actinomycetes</taxon>
        <taxon>Propionibacteriales</taxon>
        <taxon>Nocardioidaceae</taxon>
        <taxon>Nocardioides</taxon>
    </lineage>
</organism>
<feature type="transmembrane region" description="Helical" evidence="13">
    <location>
        <begin position="288"/>
        <end position="305"/>
    </location>
</feature>
<keyword evidence="4" id="KW-0813">Transport</keyword>
<evidence type="ECO:0000256" key="8">
    <source>
        <dbReference type="ARBA" id="ARBA00022989"/>
    </source>
</evidence>
<feature type="transmembrane region" description="Helical" evidence="13">
    <location>
        <begin position="191"/>
        <end position="210"/>
    </location>
</feature>
<dbReference type="GO" id="GO:0015297">
    <property type="term" value="F:antiporter activity"/>
    <property type="evidence" value="ECO:0007669"/>
    <property type="project" value="UniProtKB-KW"/>
</dbReference>
<evidence type="ECO:0000256" key="3">
    <source>
        <dbReference type="ARBA" id="ARBA00007520"/>
    </source>
</evidence>
<comment type="similarity">
    <text evidence="3">Belongs to the major facilitator superfamily. TCR/Tet family.</text>
</comment>
<sequence>MTPDDSRRVSLLLGLLFGLAGMGSSSAAVALPLLGEDLGVGVGGAAWTISLYALMLAVCTAVYGRVSDLVGVRLPLLVGISMMTTGALLAALAPSFTVLLLARLLQGAGAAAVPTLGVTVLSRRYDGPVRGLALGRLAGIAAAVSCLGPLAGGVVEDAFGWRAVMALPILGLLVIPFLWHALHAEGTGASLDVLGAVLVAVTAAGVVLVVQSPSTGVAVALVGAALVMLGVPAVTAWVRRRPDGFLPLSVVRNPTVVRSALAAAAVPAAWFAMLIGMPAVLVGNGWEAWQVGLIMVPSAAVGLAVPRVAGPLLVRIGAAPSLAVSGVTASVALVVAAVGAHWVSAPVLVVAIVLVTFAFGLGQPALSASVGDAVELDVRGVALGVATLLFLVGGSVGSAVVGGLGEVIGIDGSLAVLALLPLLGLVALLPVLRRAAVAA</sequence>
<keyword evidence="6 13" id="KW-0812">Transmembrane</keyword>
<dbReference type="Pfam" id="PF07690">
    <property type="entry name" value="MFS_1"/>
    <property type="match status" value="1"/>
</dbReference>
<comment type="function">
    <text evidence="1">Resistance to tetracycline by an active tetracycline efflux. This is an energy-dependent process that decreases the accumulation of the antibiotic in whole cells. This protein functions as a metal-tetracycline/H(+) antiporter.</text>
</comment>
<feature type="domain" description="Major facilitator superfamily (MFS) profile" evidence="14">
    <location>
        <begin position="9"/>
        <end position="436"/>
    </location>
</feature>
<name>A0A7Y9ULW3_9ACTN</name>
<evidence type="ECO:0000256" key="5">
    <source>
        <dbReference type="ARBA" id="ARBA00022475"/>
    </source>
</evidence>
<keyword evidence="5" id="KW-1003">Cell membrane</keyword>
<dbReference type="InterPro" id="IPR036259">
    <property type="entry name" value="MFS_trans_sf"/>
</dbReference>
<evidence type="ECO:0000313" key="15">
    <source>
        <dbReference type="EMBL" id="NYG54776.1"/>
    </source>
</evidence>
<dbReference type="EMBL" id="JACCAC010000001">
    <property type="protein sequence ID" value="NYG54776.1"/>
    <property type="molecule type" value="Genomic_DNA"/>
</dbReference>
<evidence type="ECO:0000256" key="7">
    <source>
        <dbReference type="ARBA" id="ARBA00022781"/>
    </source>
</evidence>
<evidence type="ECO:0000256" key="10">
    <source>
        <dbReference type="ARBA" id="ARBA00023136"/>
    </source>
</evidence>
<feature type="transmembrane region" description="Helical" evidence="13">
    <location>
        <begin position="342"/>
        <end position="361"/>
    </location>
</feature>
<feature type="transmembrane region" description="Helical" evidence="13">
    <location>
        <begin position="413"/>
        <end position="432"/>
    </location>
</feature>
<dbReference type="GO" id="GO:1902600">
    <property type="term" value="P:proton transmembrane transport"/>
    <property type="evidence" value="ECO:0007669"/>
    <property type="project" value="UniProtKB-KW"/>
</dbReference>
<dbReference type="PRINTS" id="PR01036">
    <property type="entry name" value="TCRTETB"/>
</dbReference>
<accession>A0A7Y9ULW3</accession>
<dbReference type="RefSeq" id="WP_179517338.1">
    <property type="nucleotide sequence ID" value="NZ_JACCAC010000001.1"/>
</dbReference>
<feature type="transmembrane region" description="Helical" evidence="13">
    <location>
        <begin position="76"/>
        <end position="94"/>
    </location>
</feature>
<keyword evidence="16" id="KW-1185">Reference proteome</keyword>
<comment type="subcellular location">
    <subcellularLocation>
        <location evidence="2">Cell membrane</location>
        <topology evidence="2">Multi-pass membrane protein</topology>
    </subcellularLocation>
</comment>
<dbReference type="AlphaFoldDB" id="A0A7Y9ULW3"/>
<dbReference type="GO" id="GO:0046677">
    <property type="term" value="P:response to antibiotic"/>
    <property type="evidence" value="ECO:0007669"/>
    <property type="project" value="UniProtKB-KW"/>
</dbReference>
<evidence type="ECO:0000256" key="12">
    <source>
        <dbReference type="ARBA" id="ARBA00040630"/>
    </source>
</evidence>
<evidence type="ECO:0000256" key="9">
    <source>
        <dbReference type="ARBA" id="ARBA00023065"/>
    </source>
</evidence>
<evidence type="ECO:0000256" key="11">
    <source>
        <dbReference type="ARBA" id="ARBA00023251"/>
    </source>
</evidence>
<proteinExistence type="inferred from homology"/>
<dbReference type="InterPro" id="IPR011701">
    <property type="entry name" value="MFS"/>
</dbReference>
<evidence type="ECO:0000313" key="16">
    <source>
        <dbReference type="Proteomes" id="UP000544110"/>
    </source>
</evidence>
<feature type="transmembrane region" description="Helical" evidence="13">
    <location>
        <begin position="159"/>
        <end position="179"/>
    </location>
</feature>
<feature type="transmembrane region" description="Helical" evidence="13">
    <location>
        <begin position="100"/>
        <end position="121"/>
    </location>
</feature>
<keyword evidence="8 13" id="KW-1133">Transmembrane helix</keyword>
<evidence type="ECO:0000256" key="4">
    <source>
        <dbReference type="ARBA" id="ARBA00022449"/>
    </source>
</evidence>
<feature type="transmembrane region" description="Helical" evidence="13">
    <location>
        <begin position="133"/>
        <end position="153"/>
    </location>
</feature>
<dbReference type="SUPFAM" id="SSF103473">
    <property type="entry name" value="MFS general substrate transporter"/>
    <property type="match status" value="1"/>
</dbReference>
<evidence type="ECO:0000256" key="1">
    <source>
        <dbReference type="ARBA" id="ARBA00003279"/>
    </source>
</evidence>
<evidence type="ECO:0000256" key="6">
    <source>
        <dbReference type="ARBA" id="ARBA00022692"/>
    </source>
</evidence>
<gene>
    <name evidence="15" type="ORF">BJ989_001080</name>
</gene>
<feature type="transmembrane region" description="Helical" evidence="13">
    <location>
        <begin position="216"/>
        <end position="238"/>
    </location>
</feature>
<feature type="transmembrane region" description="Helical" evidence="13">
    <location>
        <begin position="312"/>
        <end position="336"/>
    </location>
</feature>
<keyword evidence="9" id="KW-0406">Ion transport</keyword>
<keyword evidence="4" id="KW-0050">Antiport</keyword>
<keyword evidence="7" id="KW-0375">Hydrogen ion transport</keyword>
<comment type="caution">
    <text evidence="15">The sequence shown here is derived from an EMBL/GenBank/DDBJ whole genome shotgun (WGS) entry which is preliminary data.</text>
</comment>
<dbReference type="PANTHER" id="PTHR23501:SF188">
    <property type="entry name" value="TETRACYCLINE RESISTANCE PROTEIN"/>
    <property type="match status" value="1"/>
</dbReference>
<dbReference type="PANTHER" id="PTHR23501">
    <property type="entry name" value="MAJOR FACILITATOR SUPERFAMILY"/>
    <property type="match status" value="1"/>
</dbReference>
<dbReference type="GO" id="GO:0005886">
    <property type="term" value="C:plasma membrane"/>
    <property type="evidence" value="ECO:0007669"/>
    <property type="project" value="UniProtKB-SubCell"/>
</dbReference>
<protein>
    <recommendedName>
        <fullName evidence="12">Tetracycline resistance protein</fullName>
    </recommendedName>
</protein>
<feature type="transmembrane region" description="Helical" evidence="13">
    <location>
        <begin position="44"/>
        <end position="64"/>
    </location>
</feature>
<evidence type="ECO:0000256" key="13">
    <source>
        <dbReference type="SAM" id="Phobius"/>
    </source>
</evidence>
<dbReference type="InterPro" id="IPR020846">
    <property type="entry name" value="MFS_dom"/>
</dbReference>
<evidence type="ECO:0000259" key="14">
    <source>
        <dbReference type="PROSITE" id="PS50850"/>
    </source>
</evidence>